<dbReference type="AlphaFoldDB" id="A0A1J8QG84"/>
<organism evidence="1 2">
    <name type="scientific">Rhizopogon vesiculosus</name>
    <dbReference type="NCBI Taxonomy" id="180088"/>
    <lineage>
        <taxon>Eukaryota</taxon>
        <taxon>Fungi</taxon>
        <taxon>Dikarya</taxon>
        <taxon>Basidiomycota</taxon>
        <taxon>Agaricomycotina</taxon>
        <taxon>Agaricomycetes</taxon>
        <taxon>Agaricomycetidae</taxon>
        <taxon>Boletales</taxon>
        <taxon>Suillineae</taxon>
        <taxon>Rhizopogonaceae</taxon>
        <taxon>Rhizopogon</taxon>
    </lineage>
</organism>
<comment type="caution">
    <text evidence="1">The sequence shown here is derived from an EMBL/GenBank/DDBJ whole genome shotgun (WGS) entry which is preliminary data.</text>
</comment>
<dbReference type="OrthoDB" id="269227at2759"/>
<accession>A0A1J8QG84</accession>
<evidence type="ECO:0000313" key="2">
    <source>
        <dbReference type="Proteomes" id="UP000183567"/>
    </source>
</evidence>
<reference evidence="1 2" key="1">
    <citation type="submission" date="2016-03" db="EMBL/GenBank/DDBJ databases">
        <title>Comparative genomics of the ectomycorrhizal sister species Rhizopogon vinicolor and Rhizopogon vesiculosus (Basidiomycota: Boletales) reveals a divergence of the mating type B locus.</title>
        <authorList>
            <person name="Mujic A.B."/>
            <person name="Kuo A."/>
            <person name="Tritt A."/>
            <person name="Lipzen A."/>
            <person name="Chen C."/>
            <person name="Johnson J."/>
            <person name="Sharma A."/>
            <person name="Barry K."/>
            <person name="Grigoriev I.V."/>
            <person name="Spatafora J.W."/>
        </authorList>
    </citation>
    <scope>NUCLEOTIDE SEQUENCE [LARGE SCALE GENOMIC DNA]</scope>
    <source>
        <strain evidence="1 2">AM-OR11-056</strain>
    </source>
</reference>
<evidence type="ECO:0000313" key="1">
    <source>
        <dbReference type="EMBL" id="OJA12609.1"/>
    </source>
</evidence>
<gene>
    <name evidence="1" type="ORF">AZE42_10398</name>
</gene>
<keyword evidence="2" id="KW-1185">Reference proteome</keyword>
<proteinExistence type="predicted"/>
<name>A0A1J8QG84_9AGAM</name>
<dbReference type="EMBL" id="LVVM01004572">
    <property type="protein sequence ID" value="OJA12609.1"/>
    <property type="molecule type" value="Genomic_DNA"/>
</dbReference>
<sequence length="89" mass="10112">MSSHSDNGQVLASEHFSGNDAKIKWRPDEHELKYMGSVFEAREFFQDRLGKNIAVVSILLTAISTSHSFEHLRAIPLLNIVHGMIHLKR</sequence>
<dbReference type="Proteomes" id="UP000183567">
    <property type="component" value="Unassembled WGS sequence"/>
</dbReference>
<protein>
    <submittedName>
        <fullName evidence="1">Uncharacterized protein</fullName>
    </submittedName>
</protein>